<feature type="signal peptide" evidence="1">
    <location>
        <begin position="1"/>
        <end position="19"/>
    </location>
</feature>
<dbReference type="Proteomes" id="UP001144323">
    <property type="component" value="Unassembled WGS sequence"/>
</dbReference>
<evidence type="ECO:0000256" key="1">
    <source>
        <dbReference type="SAM" id="SignalP"/>
    </source>
</evidence>
<comment type="caution">
    <text evidence="2">The sequence shown here is derived from an EMBL/GenBank/DDBJ whole genome shotgun (WGS) entry which is preliminary data.</text>
</comment>
<gene>
    <name evidence="2" type="ORF">LMG27198_25210</name>
</gene>
<dbReference type="RefSeq" id="WP_281803386.1">
    <property type="nucleotide sequence ID" value="NZ_BSEC01000001.1"/>
</dbReference>
<accession>A0A9W6GV98</accession>
<evidence type="ECO:0000313" key="2">
    <source>
        <dbReference type="EMBL" id="GLI93529.1"/>
    </source>
</evidence>
<reference evidence="2" key="1">
    <citation type="journal article" date="2023" name="Int. J. Syst. Evol. Microbiol.">
        <title>Methylocystis iwaonis sp. nov., a type II methane-oxidizing bacterium from surface soil of a rice paddy field in Japan, and emended description of the genus Methylocystis (ex Whittenbury et al. 1970) Bowman et al. 1993.</title>
        <authorList>
            <person name="Kaise H."/>
            <person name="Sawadogo J.B."/>
            <person name="Alam M.S."/>
            <person name="Ueno C."/>
            <person name="Dianou D."/>
            <person name="Shinjo R."/>
            <person name="Asakawa S."/>
        </authorList>
    </citation>
    <scope>NUCLEOTIDE SEQUENCE</scope>
    <source>
        <strain evidence="2">LMG27198</strain>
    </source>
</reference>
<organism evidence="2 3">
    <name type="scientific">Methylocystis echinoides</name>
    <dbReference type="NCBI Taxonomy" id="29468"/>
    <lineage>
        <taxon>Bacteria</taxon>
        <taxon>Pseudomonadati</taxon>
        <taxon>Pseudomonadota</taxon>
        <taxon>Alphaproteobacteria</taxon>
        <taxon>Hyphomicrobiales</taxon>
        <taxon>Methylocystaceae</taxon>
        <taxon>Methylocystis</taxon>
    </lineage>
</organism>
<protein>
    <submittedName>
        <fullName evidence="2">Uncharacterized protein</fullName>
    </submittedName>
</protein>
<keyword evidence="1" id="KW-0732">Signal</keyword>
<dbReference type="AlphaFoldDB" id="A0A9W6GV98"/>
<evidence type="ECO:0000313" key="3">
    <source>
        <dbReference type="Proteomes" id="UP001144323"/>
    </source>
</evidence>
<feature type="chain" id="PRO_5040920189" evidence="1">
    <location>
        <begin position="20"/>
        <end position="73"/>
    </location>
</feature>
<proteinExistence type="predicted"/>
<name>A0A9W6GV98_9HYPH</name>
<sequence length="73" mass="7853">MKYLLMAGLGLLTFTATLTFEPRDANAVVCAAGVYRAGCAGYRGAAVVRRPVAPVRRACRTVWTGGVRRTVCY</sequence>
<keyword evidence="3" id="KW-1185">Reference proteome</keyword>
<dbReference type="EMBL" id="BSEC01000001">
    <property type="protein sequence ID" value="GLI93529.1"/>
    <property type="molecule type" value="Genomic_DNA"/>
</dbReference>